<dbReference type="GO" id="GO:0006508">
    <property type="term" value="P:proteolysis"/>
    <property type="evidence" value="ECO:0007669"/>
    <property type="project" value="UniProtKB-KW"/>
</dbReference>
<feature type="transmembrane region" description="Helical" evidence="11">
    <location>
        <begin position="82"/>
        <end position="105"/>
    </location>
</feature>
<dbReference type="GO" id="GO:0005886">
    <property type="term" value="C:plasma membrane"/>
    <property type="evidence" value="ECO:0007669"/>
    <property type="project" value="UniProtKB-SubCell"/>
</dbReference>
<evidence type="ECO:0000256" key="1">
    <source>
        <dbReference type="ARBA" id="ARBA00009779"/>
    </source>
</evidence>
<evidence type="ECO:0000259" key="12">
    <source>
        <dbReference type="Pfam" id="PF01435"/>
    </source>
</evidence>
<comment type="similarity">
    <text evidence="1 11">Belongs to the peptidase M48B family.</text>
</comment>
<keyword evidence="10 11" id="KW-0472">Membrane</keyword>
<dbReference type="Pfam" id="PF01435">
    <property type="entry name" value="Peptidase_M48"/>
    <property type="match status" value="1"/>
</dbReference>
<dbReference type="InterPro" id="IPR022919">
    <property type="entry name" value="Pept_M48_protease_HtpX"/>
</dbReference>
<dbReference type="EC" id="3.4.24.-" evidence="11"/>
<evidence type="ECO:0000313" key="13">
    <source>
        <dbReference type="EMBL" id="AFZ70820.1"/>
    </source>
</evidence>
<evidence type="ECO:0000256" key="5">
    <source>
        <dbReference type="ARBA" id="ARBA00022723"/>
    </source>
</evidence>
<evidence type="ECO:0000256" key="10">
    <source>
        <dbReference type="ARBA" id="ARBA00023136"/>
    </source>
</evidence>
<dbReference type="EMBL" id="CP003378">
    <property type="protein sequence ID" value="AFZ70820.1"/>
    <property type="molecule type" value="Genomic_DNA"/>
</dbReference>
<evidence type="ECO:0000256" key="2">
    <source>
        <dbReference type="ARBA" id="ARBA00022475"/>
    </source>
</evidence>
<feature type="transmembrane region" description="Helical" evidence="11">
    <location>
        <begin position="12"/>
        <end position="32"/>
    </location>
</feature>
<evidence type="ECO:0000256" key="8">
    <source>
        <dbReference type="ARBA" id="ARBA00022989"/>
    </source>
</evidence>
<organism evidence="13 14">
    <name type="scientific">Caldisphaera lagunensis (strain DSM 15908 / JCM 11604 / ANMR 0165 / IC-154)</name>
    <dbReference type="NCBI Taxonomy" id="1056495"/>
    <lineage>
        <taxon>Archaea</taxon>
        <taxon>Thermoproteota</taxon>
        <taxon>Thermoprotei</taxon>
        <taxon>Acidilobales</taxon>
        <taxon>Caldisphaeraceae</taxon>
        <taxon>Caldisphaera</taxon>
    </lineage>
</organism>
<dbReference type="PANTHER" id="PTHR43221:SF2">
    <property type="entry name" value="PROTEASE HTPX HOMOLOG"/>
    <property type="match status" value="1"/>
</dbReference>
<dbReference type="InParanoid" id="L0ACN5"/>
<dbReference type="GO" id="GO:0004222">
    <property type="term" value="F:metalloendopeptidase activity"/>
    <property type="evidence" value="ECO:0007669"/>
    <property type="project" value="UniProtKB-UniRule"/>
</dbReference>
<evidence type="ECO:0000256" key="7">
    <source>
        <dbReference type="ARBA" id="ARBA00022833"/>
    </source>
</evidence>
<keyword evidence="7 11" id="KW-0862">Zinc</keyword>
<dbReference type="HOGENOM" id="CLU_042266_4_2_2"/>
<feature type="binding site" evidence="11">
    <location>
        <position position="266"/>
    </location>
    <ligand>
        <name>Zn(2+)</name>
        <dbReference type="ChEBI" id="CHEBI:29105"/>
        <note>catalytic</note>
    </ligand>
</feature>
<comment type="subcellular location">
    <subcellularLocation>
        <location evidence="11">Cell membrane</location>
        <topology evidence="11">Multi-pass membrane protein</topology>
    </subcellularLocation>
</comment>
<dbReference type="OrthoDB" id="28389at2157"/>
<protein>
    <recommendedName>
        <fullName evidence="11">Protease HtpX homolog</fullName>
        <ecNumber evidence="11">3.4.24.-</ecNumber>
    </recommendedName>
</protein>
<evidence type="ECO:0000313" key="14">
    <source>
        <dbReference type="Proteomes" id="UP000010469"/>
    </source>
</evidence>
<dbReference type="KEGG" id="clg:Calag_1098"/>
<dbReference type="Gene3D" id="3.30.2010.10">
    <property type="entry name" value="Metalloproteases ('zincins'), catalytic domain"/>
    <property type="match status" value="1"/>
</dbReference>
<keyword evidence="3 11" id="KW-0645">Protease</keyword>
<dbReference type="CDD" id="cd07338">
    <property type="entry name" value="M48B_HtpX_like"/>
    <property type="match status" value="1"/>
</dbReference>
<feature type="active site" evidence="11">
    <location>
        <position position="189"/>
    </location>
</feature>
<feature type="binding site" evidence="11">
    <location>
        <position position="188"/>
    </location>
    <ligand>
        <name>Zn(2+)</name>
        <dbReference type="ChEBI" id="CHEBI:29105"/>
        <note>catalytic</note>
    </ligand>
</feature>
<evidence type="ECO:0000256" key="3">
    <source>
        <dbReference type="ARBA" id="ARBA00022670"/>
    </source>
</evidence>
<evidence type="ECO:0000256" key="9">
    <source>
        <dbReference type="ARBA" id="ARBA00023049"/>
    </source>
</evidence>
<dbReference type="NCBIfam" id="NF002322">
    <property type="entry name" value="PRK01265.1"/>
    <property type="match status" value="1"/>
</dbReference>
<feature type="domain" description="Peptidase M48" evidence="12">
    <location>
        <begin position="122"/>
        <end position="377"/>
    </location>
</feature>
<evidence type="ECO:0000256" key="11">
    <source>
        <dbReference type="HAMAP-Rule" id="MF_00188"/>
    </source>
</evidence>
<keyword evidence="2 11" id="KW-1003">Cell membrane</keyword>
<evidence type="ECO:0000256" key="6">
    <source>
        <dbReference type="ARBA" id="ARBA00022801"/>
    </source>
</evidence>
<dbReference type="GO" id="GO:0008270">
    <property type="term" value="F:zinc ion binding"/>
    <property type="evidence" value="ECO:0007669"/>
    <property type="project" value="UniProtKB-UniRule"/>
</dbReference>
<gene>
    <name evidence="11" type="primary">htpX</name>
    <name evidence="13" type="ordered locus">Calag_1098</name>
</gene>
<keyword evidence="14" id="KW-1185">Reference proteome</keyword>
<dbReference type="GeneID" id="14212358"/>
<dbReference type="Proteomes" id="UP000010469">
    <property type="component" value="Chromosome"/>
</dbReference>
<feature type="binding site" evidence="11">
    <location>
        <position position="192"/>
    </location>
    <ligand>
        <name>Zn(2+)</name>
        <dbReference type="ChEBI" id="CHEBI:29105"/>
        <note>catalytic</note>
    </ligand>
</feature>
<dbReference type="RefSeq" id="WP_015232717.1">
    <property type="nucleotide sequence ID" value="NC_019791.1"/>
</dbReference>
<keyword evidence="6 11" id="KW-0378">Hydrolase</keyword>
<feature type="transmembrane region" description="Helical" evidence="11">
    <location>
        <begin position="198"/>
        <end position="218"/>
    </location>
</feature>
<dbReference type="PANTHER" id="PTHR43221">
    <property type="entry name" value="PROTEASE HTPX"/>
    <property type="match status" value="1"/>
</dbReference>
<evidence type="ECO:0000256" key="4">
    <source>
        <dbReference type="ARBA" id="ARBA00022692"/>
    </source>
</evidence>
<keyword evidence="5 11" id="KW-0479">Metal-binding</keyword>
<comment type="cofactor">
    <cofactor evidence="11">
        <name>Zn(2+)</name>
        <dbReference type="ChEBI" id="CHEBI:29105"/>
    </cofactor>
    <text evidence="11">Binds 1 zinc ion per subunit.</text>
</comment>
<dbReference type="eggNOG" id="arCOG01331">
    <property type="taxonomic scope" value="Archaea"/>
</dbReference>
<keyword evidence="4 11" id="KW-0812">Transmembrane</keyword>
<dbReference type="AlphaFoldDB" id="L0ACN5"/>
<dbReference type="STRING" id="1056495.Calag_1098"/>
<dbReference type="FunCoup" id="L0ACN5">
    <property type="interactions" value="62"/>
</dbReference>
<keyword evidence="8 11" id="KW-1133">Transmembrane helix</keyword>
<feature type="transmembrane region" description="Helical" evidence="11">
    <location>
        <begin position="53"/>
        <end position="76"/>
    </location>
</feature>
<accession>L0ACN5</accession>
<keyword evidence="9 11" id="KW-0482">Metalloprotease</keyword>
<dbReference type="HAMAP" id="MF_00188">
    <property type="entry name" value="Pept_M48_protease_HtpX"/>
    <property type="match status" value="1"/>
</dbReference>
<dbReference type="InterPro" id="IPR050083">
    <property type="entry name" value="HtpX_protease"/>
</dbReference>
<feature type="transmembrane region" description="Helical" evidence="11">
    <location>
        <begin position="238"/>
        <end position="258"/>
    </location>
</feature>
<reference evidence="14" key="1">
    <citation type="submission" date="2012-03" db="EMBL/GenBank/DDBJ databases">
        <title>Complete genome of Caldisphaera lagunensis DSM 15908.</title>
        <authorList>
            <person name="Lucas S."/>
            <person name="Copeland A."/>
            <person name="Lapidus A."/>
            <person name="Glavina del Rio T."/>
            <person name="Dalin E."/>
            <person name="Tice H."/>
            <person name="Bruce D."/>
            <person name="Goodwin L."/>
            <person name="Pitluck S."/>
            <person name="Peters L."/>
            <person name="Mikhailova N."/>
            <person name="Teshima H."/>
            <person name="Kyrpides N."/>
            <person name="Mavromatis K."/>
            <person name="Ivanova N."/>
            <person name="Brettin T."/>
            <person name="Detter J.C."/>
            <person name="Han C."/>
            <person name="Larimer F."/>
            <person name="Land M."/>
            <person name="Hauser L."/>
            <person name="Markowitz V."/>
            <person name="Cheng J.-F."/>
            <person name="Hugenholtz P."/>
            <person name="Woyke T."/>
            <person name="Wu D."/>
            <person name="Spring S."/>
            <person name="Schroeder M."/>
            <person name="Brambilla E."/>
            <person name="Klenk H.-P."/>
            <person name="Eisen J.A."/>
        </authorList>
    </citation>
    <scope>NUCLEOTIDE SEQUENCE [LARGE SCALE GENOMIC DNA]</scope>
    <source>
        <strain evidence="14">DSM 15908 / JCM 11604 / IC-154</strain>
    </source>
</reference>
<dbReference type="InterPro" id="IPR001915">
    <property type="entry name" value="Peptidase_M48"/>
</dbReference>
<proteinExistence type="inferred from homology"/>
<name>L0ACN5_CALLD</name>
<sequence length="384" mass="42967">MIIGILGFMLVYWWIMILGSLVAGVIVALLTLSAPKIVSKEPESLSSLRYSMALSAIAIILAGIGVFIGSAELLSYAFGLPLVGSSIVIGAVIFTGFIIILQWLFSPFLINLMYKTHPPKTQEELRLQKSLENVAKKSNIKVPKLRIAEVNIPNAFSYGSPLTGNFVAVTRGIMDIMPEDEMEAVLGHEVGHLRHRDVSFILALSLIPLAVYYLGQILIWNGLLGGGNNDRNQVSGNFLLLIVGIILMAAAVLFRFLVAHFNRLREYYADANSAIVTKDPRKLQRALARLEVTYDSSRRLKREAKNNSTAQMLFIIAPFVEIQGGFFFSIDYSRKGYRIDDIDEVVEELKHKETDPREEIIATHPPTPKRIRFLDNLAKRLEYF</sequence>